<evidence type="ECO:0000256" key="2">
    <source>
        <dbReference type="ARBA" id="ARBA00023125"/>
    </source>
</evidence>
<evidence type="ECO:0000313" key="6">
    <source>
        <dbReference type="EMBL" id="ONF74371.1"/>
    </source>
</evidence>
<dbReference type="PRINTS" id="PR00455">
    <property type="entry name" value="HTHTETR"/>
</dbReference>
<dbReference type="RefSeq" id="WP_063271304.1">
    <property type="nucleotide sequence ID" value="NZ_LQMT02000005.1"/>
</dbReference>
<dbReference type="GO" id="GO:0000976">
    <property type="term" value="F:transcription cis-regulatory region binding"/>
    <property type="evidence" value="ECO:0007669"/>
    <property type="project" value="TreeGrafter"/>
</dbReference>
<dbReference type="GO" id="GO:0003700">
    <property type="term" value="F:DNA-binding transcription factor activity"/>
    <property type="evidence" value="ECO:0007669"/>
    <property type="project" value="TreeGrafter"/>
</dbReference>
<proteinExistence type="predicted"/>
<sequence>MTTPIDRTLPLRERKKLRTRRALADAALRLFLDRGFDAITVDALAAEAEVSKRTFYANYASKEDAALSSELELWEAYVAEVRGRDLQGPVLAVLRESLSAALSGLGEDWARRFLPTRGLAARTPALRNHSVLLSMQIQETLVEILEDKLGIDSRDDVRLRLLGEFALSSWRCGAKNWIRTLRGHHDFTKAGGINTLIQRVEEAFDAIPDSLALTAP</sequence>
<dbReference type="Pfam" id="PF00440">
    <property type="entry name" value="TetR_N"/>
    <property type="match status" value="1"/>
</dbReference>
<keyword evidence="3" id="KW-0804">Transcription</keyword>
<dbReference type="SUPFAM" id="SSF46689">
    <property type="entry name" value="Homeodomain-like"/>
    <property type="match status" value="1"/>
</dbReference>
<organism evidence="6 7">
    <name type="scientific">Amycolatopsis keratiniphila subsp. keratiniphila</name>
    <dbReference type="NCBI Taxonomy" id="227715"/>
    <lineage>
        <taxon>Bacteria</taxon>
        <taxon>Bacillati</taxon>
        <taxon>Actinomycetota</taxon>
        <taxon>Actinomycetes</taxon>
        <taxon>Pseudonocardiales</taxon>
        <taxon>Pseudonocardiaceae</taxon>
        <taxon>Amycolatopsis</taxon>
        <taxon>Amycolatopsis japonica group</taxon>
    </lineage>
</organism>
<feature type="DNA-binding region" description="H-T-H motif" evidence="4">
    <location>
        <begin position="40"/>
        <end position="59"/>
    </location>
</feature>
<dbReference type="PANTHER" id="PTHR30055:SF238">
    <property type="entry name" value="MYCOFACTOCIN BIOSYNTHESIS TRANSCRIPTIONAL REGULATOR MFTR-RELATED"/>
    <property type="match status" value="1"/>
</dbReference>
<dbReference type="InterPro" id="IPR009057">
    <property type="entry name" value="Homeodomain-like_sf"/>
</dbReference>
<evidence type="ECO:0000259" key="5">
    <source>
        <dbReference type="PROSITE" id="PS50977"/>
    </source>
</evidence>
<feature type="domain" description="HTH tetR-type" evidence="5">
    <location>
        <begin position="17"/>
        <end position="77"/>
    </location>
</feature>
<dbReference type="InterPro" id="IPR050109">
    <property type="entry name" value="HTH-type_TetR-like_transc_reg"/>
</dbReference>
<dbReference type="Proteomes" id="UP000076660">
    <property type="component" value="Unassembled WGS sequence"/>
</dbReference>
<comment type="caution">
    <text evidence="6">The sequence shown here is derived from an EMBL/GenBank/DDBJ whole genome shotgun (WGS) entry which is preliminary data.</text>
</comment>
<dbReference type="Gene3D" id="1.10.357.10">
    <property type="entry name" value="Tetracycline Repressor, domain 2"/>
    <property type="match status" value="1"/>
</dbReference>
<reference evidence="6 7" key="1">
    <citation type="submission" date="2016-12" db="EMBL/GenBank/DDBJ databases">
        <title>Amycolatopsis keratiniphila subsp. keratiniphila genome sequencing and assembly.</title>
        <authorList>
            <person name="Mayilraj S."/>
            <person name="Kaur N."/>
        </authorList>
    </citation>
    <scope>NUCLEOTIDE SEQUENCE [LARGE SCALE GENOMIC DNA]</scope>
    <source>
        <strain evidence="6 7">DSM 44409</strain>
    </source>
</reference>
<dbReference type="PROSITE" id="PS50977">
    <property type="entry name" value="HTH_TETR_2"/>
    <property type="match status" value="1"/>
</dbReference>
<gene>
    <name evidence="6" type="ORF">AVR91_0203520</name>
</gene>
<protein>
    <submittedName>
        <fullName evidence="6">TetR family transcriptional regulator</fullName>
    </submittedName>
</protein>
<evidence type="ECO:0000313" key="7">
    <source>
        <dbReference type="Proteomes" id="UP000076660"/>
    </source>
</evidence>
<evidence type="ECO:0000256" key="3">
    <source>
        <dbReference type="ARBA" id="ARBA00023163"/>
    </source>
</evidence>
<accession>A0A1W2M2X8</accession>
<dbReference type="AlphaFoldDB" id="A0A1W2M2X8"/>
<dbReference type="Gene3D" id="1.10.10.60">
    <property type="entry name" value="Homeodomain-like"/>
    <property type="match status" value="1"/>
</dbReference>
<dbReference type="OrthoDB" id="3296001at2"/>
<keyword evidence="1" id="KW-0805">Transcription regulation</keyword>
<dbReference type="InterPro" id="IPR001647">
    <property type="entry name" value="HTH_TetR"/>
</dbReference>
<name>A0A1W2M2X8_9PSEU</name>
<keyword evidence="2 4" id="KW-0238">DNA-binding</keyword>
<dbReference type="PANTHER" id="PTHR30055">
    <property type="entry name" value="HTH-TYPE TRANSCRIPTIONAL REGULATOR RUTR"/>
    <property type="match status" value="1"/>
</dbReference>
<evidence type="ECO:0000256" key="4">
    <source>
        <dbReference type="PROSITE-ProRule" id="PRU00335"/>
    </source>
</evidence>
<evidence type="ECO:0000256" key="1">
    <source>
        <dbReference type="ARBA" id="ARBA00023015"/>
    </source>
</evidence>
<dbReference type="EMBL" id="LQMT02000005">
    <property type="protein sequence ID" value="ONF74371.1"/>
    <property type="molecule type" value="Genomic_DNA"/>
</dbReference>